<name>A0ABP2C0E0_9FIRM</name>
<sequence>MSPNLPSVGIRLSDSLKAKLLYIAEHNNRSIDKEIAAVLTWYVNKFEQKRGKIKVNLAKDLENYQNTTDNGGMSMYMSNRICPDCGEKLMLAWRWPEIIMNRPVRLVFICKQCNGEVKEIPESSTVIYANGRNVLDRHIDVYNQAVPFMAENYLRINTRDIHQSSDPAIIAYRQGLTAACAIG</sequence>
<dbReference type="InterPro" id="IPR013321">
    <property type="entry name" value="Arc_rbn_hlx_hlx"/>
</dbReference>
<accession>A0ABP2C0E0</accession>
<dbReference type="RefSeq" id="WP_075755301.1">
    <property type="nucleotide sequence ID" value="NZ_CP146991.1"/>
</dbReference>
<gene>
    <name evidence="1" type="ORF">SSPH_00167</name>
</gene>
<dbReference type="Gene3D" id="1.10.1220.10">
    <property type="entry name" value="Met repressor-like"/>
    <property type="match status" value="1"/>
</dbReference>
<evidence type="ECO:0000313" key="2">
    <source>
        <dbReference type="Proteomes" id="UP000245702"/>
    </source>
</evidence>
<protein>
    <submittedName>
        <fullName evidence="1">Uncharacterized protein</fullName>
    </submittedName>
</protein>
<dbReference type="Proteomes" id="UP000245702">
    <property type="component" value="Unassembled WGS sequence"/>
</dbReference>
<organism evidence="1 2">
    <name type="scientific">Sporomusa sphaeroides DSM 2875</name>
    <dbReference type="NCBI Taxonomy" id="1337886"/>
    <lineage>
        <taxon>Bacteria</taxon>
        <taxon>Bacillati</taxon>
        <taxon>Bacillota</taxon>
        <taxon>Negativicutes</taxon>
        <taxon>Selenomonadales</taxon>
        <taxon>Sporomusaceae</taxon>
        <taxon>Sporomusa</taxon>
    </lineage>
</organism>
<comment type="caution">
    <text evidence="1">The sequence shown here is derived from an EMBL/GenBank/DDBJ whole genome shotgun (WGS) entry which is preliminary data.</text>
</comment>
<dbReference type="EMBL" id="FCOW01000001">
    <property type="protein sequence ID" value="CVK17533.1"/>
    <property type="molecule type" value="Genomic_DNA"/>
</dbReference>
<reference evidence="1 2" key="1">
    <citation type="submission" date="2016-01" db="EMBL/GenBank/DDBJ databases">
        <authorList>
            <person name="Brown R."/>
        </authorList>
    </citation>
    <scope>NUCLEOTIDE SEQUENCE [LARGE SCALE GENOMIC DNA]</scope>
    <source>
        <strain evidence="1">Sporomusa sphaeroides DSM 2875</strain>
    </source>
</reference>
<proteinExistence type="predicted"/>
<dbReference type="SUPFAM" id="SSF47598">
    <property type="entry name" value="Ribbon-helix-helix"/>
    <property type="match status" value="1"/>
</dbReference>
<keyword evidence="2" id="KW-1185">Reference proteome</keyword>
<evidence type="ECO:0000313" key="1">
    <source>
        <dbReference type="EMBL" id="CVK17533.1"/>
    </source>
</evidence>
<dbReference type="InterPro" id="IPR010985">
    <property type="entry name" value="Ribbon_hlx_hlx"/>
</dbReference>